<keyword evidence="3" id="KW-1185">Reference proteome</keyword>
<evidence type="ECO:0000313" key="2">
    <source>
        <dbReference type="EMBL" id="RBR05204.1"/>
    </source>
</evidence>
<proteinExistence type="predicted"/>
<dbReference type="Proteomes" id="UP000253153">
    <property type="component" value="Unassembled WGS sequence"/>
</dbReference>
<organism evidence="2 3">
    <name type="scientific">Fusarium coffeatum</name>
    <dbReference type="NCBI Taxonomy" id="231269"/>
    <lineage>
        <taxon>Eukaryota</taxon>
        <taxon>Fungi</taxon>
        <taxon>Dikarya</taxon>
        <taxon>Ascomycota</taxon>
        <taxon>Pezizomycotina</taxon>
        <taxon>Sordariomycetes</taxon>
        <taxon>Hypocreomycetidae</taxon>
        <taxon>Hypocreales</taxon>
        <taxon>Nectriaceae</taxon>
        <taxon>Fusarium</taxon>
        <taxon>Fusarium incarnatum-equiseti species complex</taxon>
    </lineage>
</organism>
<dbReference type="RefSeq" id="XP_031010409.1">
    <property type="nucleotide sequence ID" value="XM_031165538.1"/>
</dbReference>
<protein>
    <submittedName>
        <fullName evidence="2">Uncharacterized protein</fullName>
    </submittedName>
</protein>
<accession>A0A366QJS8</accession>
<feature type="region of interest" description="Disordered" evidence="1">
    <location>
        <begin position="51"/>
        <end position="74"/>
    </location>
</feature>
<dbReference type="OrthoDB" id="5362630at2759"/>
<name>A0A366QJS8_9HYPO</name>
<reference evidence="2 3" key="1">
    <citation type="submission" date="2018-06" db="EMBL/GenBank/DDBJ databases">
        <title>Fusarium incarnatum-equiseti species complex species 28.</title>
        <authorList>
            <person name="Gardiner D.M."/>
        </authorList>
    </citation>
    <scope>NUCLEOTIDE SEQUENCE [LARGE SCALE GENOMIC DNA]</scope>
    <source>
        <strain evidence="2 3">FIESC_28</strain>
    </source>
</reference>
<comment type="caution">
    <text evidence="2">The sequence shown here is derived from an EMBL/GenBank/DDBJ whole genome shotgun (WGS) entry which is preliminary data.</text>
</comment>
<dbReference type="AlphaFoldDB" id="A0A366QJS8"/>
<gene>
    <name evidence="2" type="ORF">FIESC28_11414</name>
</gene>
<dbReference type="EMBL" id="QKXC01000387">
    <property type="protein sequence ID" value="RBR05204.1"/>
    <property type="molecule type" value="Genomic_DNA"/>
</dbReference>
<evidence type="ECO:0000313" key="3">
    <source>
        <dbReference type="Proteomes" id="UP000253153"/>
    </source>
</evidence>
<evidence type="ECO:0000256" key="1">
    <source>
        <dbReference type="SAM" id="MobiDB-lite"/>
    </source>
</evidence>
<dbReference type="GeneID" id="42000834"/>
<sequence length="658" mass="74608">MDSQQPQQQDAFADLISPSMQCYGAQERSSQPGLAYTSSASSLYRRNHLAQPDDSTEMGLQNSRTNHSDSEGSFADTHYSYEPGYLKSVPRRPLRQVIGHLPHGEQIQQRFCHEHLDSEGDTHNLVAATRSGIWNPWNTAFPSLQHSLTTPTMEELEHGTLPRADWAFHGQQVLMPPCPQTSSFTDKSQLSTLPYHHPIYSLGLTIDDYSQNAEMQGIEASSPNSRPALNCHIQPQPFQTFNNLTPQDHLYPLSVDLKWFTPSYQHTSLPCEEGQGTSQIYEDTFQNSQAGQAQLELSFLRDCAYGSPLGPSHTGLNLPLSQPAASAIDDGPQTQSDSLTAGTLFPADVSQGLMVPVLPTPERYKSFFNLTCNLGASKAQDGQKEHAWLEALNITVHDFHALFRKTKKRRPGPSGSACVRCSFEKIKPLLYAIFQMLTILRLLRLGWQFDAKASETLDMNVENHENSPWDGRNPVPRMISNQLTIVLEERMINIDNWVTKRFNDILTKRVRLSWIEVFMSTFVYAHVRELDAGRNIHWSRHPESNYFWSHPKKPSELLGEGVVDCNVMLSQVYAVCKPEKDFKSWDDYYRRKLAEPHKELQTMVEKLQCFVTKHRHEGWIGRQGKQEYVEGDSSSVSYTMSSLVFCTPDQNPVVDNFE</sequence>